<accession>A0AA88CUF0</accession>
<feature type="compositionally biased region" description="Basic and acidic residues" evidence="1">
    <location>
        <begin position="172"/>
        <end position="197"/>
    </location>
</feature>
<dbReference type="Proteomes" id="UP001187192">
    <property type="component" value="Unassembled WGS sequence"/>
</dbReference>
<evidence type="ECO:0000313" key="2">
    <source>
        <dbReference type="EMBL" id="GMN18789.1"/>
    </source>
</evidence>
<feature type="compositionally biased region" description="Basic and acidic residues" evidence="1">
    <location>
        <begin position="127"/>
        <end position="145"/>
    </location>
</feature>
<evidence type="ECO:0000313" key="3">
    <source>
        <dbReference type="Proteomes" id="UP001187192"/>
    </source>
</evidence>
<reference evidence="2" key="1">
    <citation type="submission" date="2023-07" db="EMBL/GenBank/DDBJ databases">
        <title>draft genome sequence of fig (Ficus carica).</title>
        <authorList>
            <person name="Takahashi T."/>
            <person name="Nishimura K."/>
        </authorList>
    </citation>
    <scope>NUCLEOTIDE SEQUENCE</scope>
</reference>
<gene>
    <name evidence="2" type="ORF">TIFTF001_045061</name>
</gene>
<comment type="caution">
    <text evidence="2">The sequence shown here is derived from an EMBL/GenBank/DDBJ whole genome shotgun (WGS) entry which is preliminary data.</text>
</comment>
<sequence length="240" mass="26691">MIDIKLMMLGSGGWDCKSSSTFGSSSLTIGSEVGPEMYMDLLVTAAVLEKGECGNGGKRCEWRRERRRRKGHITVEKKIKEALWLSFPCPEVGGPGGGLRAGAGGGGVAGGGSGEEKRRERKGKREGKRERRGERKGRERGRRGGGEAGGGGRRAGWGGRGRWWGGCRRWVGRREEKREKGEEREKRREKGEERERGVAGGRSWGRWWEAEVSRRRRGESPAAERSPATENTWGEKDYMK</sequence>
<name>A0AA88CUF0_FICCA</name>
<feature type="compositionally biased region" description="Gly residues" evidence="1">
    <location>
        <begin position="146"/>
        <end position="164"/>
    </location>
</feature>
<dbReference type="EMBL" id="BTGU01003720">
    <property type="protein sequence ID" value="GMN18789.1"/>
    <property type="molecule type" value="Genomic_DNA"/>
</dbReference>
<dbReference type="AlphaFoldDB" id="A0AA88CUF0"/>
<feature type="region of interest" description="Disordered" evidence="1">
    <location>
        <begin position="96"/>
        <end position="240"/>
    </location>
</feature>
<keyword evidence="3" id="KW-1185">Reference proteome</keyword>
<proteinExistence type="predicted"/>
<feature type="compositionally biased region" description="Gly residues" evidence="1">
    <location>
        <begin position="96"/>
        <end position="113"/>
    </location>
</feature>
<protein>
    <submittedName>
        <fullName evidence="2">Uncharacterized protein</fullName>
    </submittedName>
</protein>
<evidence type="ECO:0000256" key="1">
    <source>
        <dbReference type="SAM" id="MobiDB-lite"/>
    </source>
</evidence>
<organism evidence="2 3">
    <name type="scientific">Ficus carica</name>
    <name type="common">Common fig</name>
    <dbReference type="NCBI Taxonomy" id="3494"/>
    <lineage>
        <taxon>Eukaryota</taxon>
        <taxon>Viridiplantae</taxon>
        <taxon>Streptophyta</taxon>
        <taxon>Embryophyta</taxon>
        <taxon>Tracheophyta</taxon>
        <taxon>Spermatophyta</taxon>
        <taxon>Magnoliopsida</taxon>
        <taxon>eudicotyledons</taxon>
        <taxon>Gunneridae</taxon>
        <taxon>Pentapetalae</taxon>
        <taxon>rosids</taxon>
        <taxon>fabids</taxon>
        <taxon>Rosales</taxon>
        <taxon>Moraceae</taxon>
        <taxon>Ficeae</taxon>
        <taxon>Ficus</taxon>
    </lineage>
</organism>